<evidence type="ECO:0000313" key="1">
    <source>
        <dbReference type="EMBL" id="PJM73210.1"/>
    </source>
</evidence>
<proteinExistence type="predicted"/>
<evidence type="ECO:0000313" key="2">
    <source>
        <dbReference type="Proteomes" id="UP000229095"/>
    </source>
</evidence>
<comment type="caution">
    <text evidence="1">The sequence shown here is derived from an EMBL/GenBank/DDBJ whole genome shotgun (WGS) entry which is preliminary data.</text>
</comment>
<dbReference type="AlphaFoldDB" id="A0A2M9H8R6"/>
<sequence>MQLNVSIGSKLTSSWAKETIGTLPVGWRPAAPARSSYGRDGKNQMQVVVYADGKVAVENQGGSQTEQGGSLTVCYFAA</sequence>
<keyword evidence="2" id="KW-1185">Reference proteome</keyword>
<dbReference type="Proteomes" id="UP000229095">
    <property type="component" value="Unassembled WGS sequence"/>
</dbReference>
<protein>
    <submittedName>
        <fullName evidence="1">Uncharacterized protein</fullName>
    </submittedName>
</protein>
<reference evidence="1 2" key="1">
    <citation type="submission" date="2017-10" db="EMBL/GenBank/DDBJ databases">
        <title>Draft genome sequences of strains TRE 1, TRE 9, TRE H and TRI 7, isolated from tamarins, belonging to four potential novel Bifidobacterium species.</title>
        <authorList>
            <person name="Mattarelli P."/>
            <person name="Modesto M."/>
            <person name="Puglisi E."/>
            <person name="Morelli L."/>
            <person name="Spezio C."/>
            <person name="Bonetti A."/>
            <person name="Sandri C."/>
        </authorList>
    </citation>
    <scope>NUCLEOTIDE SEQUENCE [LARGE SCALE GENOMIC DNA]</scope>
    <source>
        <strain evidence="2">TRE1</strain>
    </source>
</reference>
<accession>A0A2M9H8R6</accession>
<name>A0A2M9H8R6_9BIFI</name>
<gene>
    <name evidence="1" type="ORF">CS006_08040</name>
</gene>
<dbReference type="EMBL" id="PEBI01000003">
    <property type="protein sequence ID" value="PJM73210.1"/>
    <property type="molecule type" value="Genomic_DNA"/>
</dbReference>
<dbReference type="OrthoDB" id="3751446at2"/>
<organism evidence="1 2">
    <name type="scientific">Bifidobacterium primatium</name>
    <dbReference type="NCBI Taxonomy" id="2045438"/>
    <lineage>
        <taxon>Bacteria</taxon>
        <taxon>Bacillati</taxon>
        <taxon>Actinomycetota</taxon>
        <taxon>Actinomycetes</taxon>
        <taxon>Bifidobacteriales</taxon>
        <taxon>Bifidobacteriaceae</taxon>
        <taxon>Bifidobacterium</taxon>
    </lineage>
</organism>